<evidence type="ECO:0000256" key="1">
    <source>
        <dbReference type="ARBA" id="ARBA00005564"/>
    </source>
</evidence>
<dbReference type="EMBL" id="KI966417">
    <property type="protein sequence ID" value="EWC46573.1"/>
    <property type="molecule type" value="Genomic_DNA"/>
</dbReference>
<evidence type="ECO:0000256" key="2">
    <source>
        <dbReference type="SAM" id="SignalP"/>
    </source>
</evidence>
<accession>W7I336</accession>
<dbReference type="InterPro" id="IPR011048">
    <property type="entry name" value="Haem_d1_sf"/>
</dbReference>
<feature type="chain" id="PRO_5004893657" description="6-phosphogluconolactonase" evidence="2">
    <location>
        <begin position="28"/>
        <end position="393"/>
    </location>
</feature>
<evidence type="ECO:0000313" key="3">
    <source>
        <dbReference type="EMBL" id="EWC46573.1"/>
    </source>
</evidence>
<dbReference type="GO" id="GO:0017057">
    <property type="term" value="F:6-phosphogluconolactonase activity"/>
    <property type="evidence" value="ECO:0007669"/>
    <property type="project" value="TreeGrafter"/>
</dbReference>
<dbReference type="SUPFAM" id="SSF51004">
    <property type="entry name" value="C-terminal (heme d1) domain of cytochrome cd1-nitrite reductase"/>
    <property type="match status" value="1"/>
</dbReference>
<name>W7I336_9PEZI</name>
<feature type="signal peptide" evidence="2">
    <location>
        <begin position="1"/>
        <end position="27"/>
    </location>
</feature>
<protein>
    <recommendedName>
        <fullName evidence="5">6-phosphogluconolactonase</fullName>
    </recommendedName>
</protein>
<dbReference type="PANTHER" id="PTHR30344">
    <property type="entry name" value="6-PHOSPHOGLUCONOLACTONASE-RELATED"/>
    <property type="match status" value="1"/>
</dbReference>
<dbReference type="OrthoDB" id="9972196at2759"/>
<evidence type="ECO:0000313" key="4">
    <source>
        <dbReference type="Proteomes" id="UP000024837"/>
    </source>
</evidence>
<organism evidence="3 4">
    <name type="scientific">Drechslerella stenobrocha 248</name>
    <dbReference type="NCBI Taxonomy" id="1043628"/>
    <lineage>
        <taxon>Eukaryota</taxon>
        <taxon>Fungi</taxon>
        <taxon>Dikarya</taxon>
        <taxon>Ascomycota</taxon>
        <taxon>Pezizomycotina</taxon>
        <taxon>Orbiliomycetes</taxon>
        <taxon>Orbiliales</taxon>
        <taxon>Orbiliaceae</taxon>
        <taxon>Drechslerella</taxon>
    </lineage>
</organism>
<keyword evidence="4" id="KW-1185">Reference proteome</keyword>
<sequence length="393" mass="41885">MRFKPSDFRTLAPILAALLWHPSPVHSAKLFVGTTVGVIVSIDFNDSYVNQIADDFNAAPLPTWQTITRSSLLISTNEGPQGGRGSVVSYRITSNGPLTWISKQDALPGAIHAAVSPNGRFVAAASYYSNGVNIYPLSGAGVLGPASQNLTYTLPTPGIVAARQETTHPHQIVFDPSDRFMLVNDLGADLIRIYTVQSSEAGVIPAAEVAVPAGFGPRHGKFLRMDNGGIFYYLVGELANAIATFAVSYTADGNRMNLTLTKRVSTYGPLTPPARNPRVAASGIEISPDKKFLYVSNRGDSSFPGRGGSTPSDSISAWGINPDGSLRFLRLLPAGGSTPRHFSLDQTGQYAAVALQDSNLVAFFQRDVGTGLWPDKPLVAWNSPPGPACVTWL</sequence>
<proteinExistence type="inferred from homology"/>
<comment type="similarity">
    <text evidence="1">Belongs to the cycloisomerase 2 family.</text>
</comment>
<dbReference type="InterPro" id="IPR015943">
    <property type="entry name" value="WD40/YVTN_repeat-like_dom_sf"/>
</dbReference>
<dbReference type="PANTHER" id="PTHR30344:SF1">
    <property type="entry name" value="6-PHOSPHOGLUCONOLACTONASE"/>
    <property type="match status" value="1"/>
</dbReference>
<dbReference type="Gene3D" id="2.130.10.10">
    <property type="entry name" value="YVTN repeat-like/Quinoprotein amine dehydrogenase"/>
    <property type="match status" value="1"/>
</dbReference>
<dbReference type="InterPro" id="IPR019405">
    <property type="entry name" value="Lactonase_7-beta_prop"/>
</dbReference>
<evidence type="ECO:0008006" key="5">
    <source>
        <dbReference type="Google" id="ProtNLM"/>
    </source>
</evidence>
<dbReference type="InterPro" id="IPR050282">
    <property type="entry name" value="Cycloisomerase_2"/>
</dbReference>
<dbReference type="AlphaFoldDB" id="W7I336"/>
<keyword evidence="2" id="KW-0732">Signal</keyword>
<dbReference type="HOGENOM" id="CLU_038716_0_1_1"/>
<reference evidence="3 4" key="1">
    <citation type="submission" date="2013-05" db="EMBL/GenBank/DDBJ databases">
        <title>Drechslerella stenobrocha genome reveals carnivorous origination and mechanical trapping mechanism of predatory fungi.</title>
        <authorList>
            <person name="Liu X."/>
            <person name="Zhang W."/>
            <person name="Liu K."/>
        </authorList>
    </citation>
    <scope>NUCLEOTIDE SEQUENCE [LARGE SCALE GENOMIC DNA]</scope>
    <source>
        <strain evidence="3 4">248</strain>
    </source>
</reference>
<dbReference type="Pfam" id="PF10282">
    <property type="entry name" value="Lactonase"/>
    <property type="match status" value="1"/>
</dbReference>
<dbReference type="Proteomes" id="UP000024837">
    <property type="component" value="Unassembled WGS sequence"/>
</dbReference>
<gene>
    <name evidence="3" type="ORF">DRE_04296</name>
</gene>